<dbReference type="FunFam" id="3.30.70.330:FF:000532">
    <property type="entry name" value="50S ribosomal protein L23"/>
    <property type="match status" value="1"/>
</dbReference>
<keyword evidence="9" id="KW-1185">Reference proteome</keyword>
<dbReference type="InterPro" id="IPR012677">
    <property type="entry name" value="Nucleotide-bd_a/b_plait_sf"/>
</dbReference>
<feature type="region of interest" description="Disordered" evidence="6">
    <location>
        <begin position="1"/>
        <end position="56"/>
    </location>
</feature>
<evidence type="ECO:0000259" key="7">
    <source>
        <dbReference type="Pfam" id="PF03939"/>
    </source>
</evidence>
<dbReference type="HAMAP" id="MF_01369_A">
    <property type="entry name" value="Ribosomal_uL23_A"/>
    <property type="match status" value="1"/>
</dbReference>
<dbReference type="GO" id="GO:0003735">
    <property type="term" value="F:structural constituent of ribosome"/>
    <property type="evidence" value="ECO:0007669"/>
    <property type="project" value="InterPro"/>
</dbReference>
<dbReference type="OMA" id="RLDHHKV"/>
<comment type="caution">
    <text evidence="8">The sequence shown here is derived from an EMBL/GenBank/DDBJ whole genome shotgun (WGS) entry which is preliminary data.</text>
</comment>
<dbReference type="InterPro" id="IPR013025">
    <property type="entry name" value="Ribosomal_uL23-like"/>
</dbReference>
<dbReference type="AlphaFoldDB" id="A0A0C2J037"/>
<keyword evidence="3" id="KW-0694">RNA-binding</keyword>
<evidence type="ECO:0000256" key="2">
    <source>
        <dbReference type="ARBA" id="ARBA00022730"/>
    </source>
</evidence>
<feature type="compositionally biased region" description="Basic and acidic residues" evidence="6">
    <location>
        <begin position="42"/>
        <end position="55"/>
    </location>
</feature>
<evidence type="ECO:0000256" key="6">
    <source>
        <dbReference type="SAM" id="MobiDB-lite"/>
    </source>
</evidence>
<proteinExistence type="inferred from homology"/>
<evidence type="ECO:0000313" key="8">
    <source>
        <dbReference type="EMBL" id="KII62432.1"/>
    </source>
</evidence>
<dbReference type="GO" id="GO:0005840">
    <property type="term" value="C:ribosome"/>
    <property type="evidence" value="ECO:0007669"/>
    <property type="project" value="UniProtKB-KW"/>
</dbReference>
<comment type="similarity">
    <text evidence="1">Belongs to the universal ribosomal protein uL23 family.</text>
</comment>
<feature type="compositionally biased region" description="Basic residues" evidence="6">
    <location>
        <begin position="1"/>
        <end position="15"/>
    </location>
</feature>
<dbReference type="SUPFAM" id="SSF54189">
    <property type="entry name" value="Ribosomal proteins S24e, L23 and L15e"/>
    <property type="match status" value="1"/>
</dbReference>
<protein>
    <submittedName>
        <fullName evidence="8">60S ribosomal protein L23a</fullName>
    </submittedName>
</protein>
<gene>
    <name evidence="8" type="ORF">RF11_16242</name>
</gene>
<accession>A0A0C2J037</accession>
<evidence type="ECO:0000256" key="3">
    <source>
        <dbReference type="ARBA" id="ARBA00022884"/>
    </source>
</evidence>
<evidence type="ECO:0000256" key="1">
    <source>
        <dbReference type="ARBA" id="ARBA00006700"/>
    </source>
</evidence>
<dbReference type="Pfam" id="PF00276">
    <property type="entry name" value="Ribosomal_L23"/>
    <property type="match status" value="1"/>
</dbReference>
<dbReference type="GO" id="GO:0006412">
    <property type="term" value="P:translation"/>
    <property type="evidence" value="ECO:0007669"/>
    <property type="project" value="InterPro"/>
</dbReference>
<reference evidence="8 9" key="1">
    <citation type="journal article" date="2014" name="Genome Biol. Evol.">
        <title>The genome of the myxosporean Thelohanellus kitauei shows adaptations to nutrient acquisition within its fish host.</title>
        <authorList>
            <person name="Yang Y."/>
            <person name="Xiong J."/>
            <person name="Zhou Z."/>
            <person name="Huo F."/>
            <person name="Miao W."/>
            <person name="Ran C."/>
            <person name="Liu Y."/>
            <person name="Zhang J."/>
            <person name="Feng J."/>
            <person name="Wang M."/>
            <person name="Wang M."/>
            <person name="Wang L."/>
            <person name="Yao B."/>
        </authorList>
    </citation>
    <scope>NUCLEOTIDE SEQUENCE [LARGE SCALE GENOMIC DNA]</scope>
    <source>
        <strain evidence="8">Wuqing</strain>
    </source>
</reference>
<keyword evidence="4 8" id="KW-0689">Ribosomal protein</keyword>
<dbReference type="OrthoDB" id="1267328at2759"/>
<dbReference type="EMBL" id="JWZT01004982">
    <property type="protein sequence ID" value="KII62432.1"/>
    <property type="molecule type" value="Genomic_DNA"/>
</dbReference>
<dbReference type="GO" id="GO:0019843">
    <property type="term" value="F:rRNA binding"/>
    <property type="evidence" value="ECO:0007669"/>
    <property type="project" value="UniProtKB-KW"/>
</dbReference>
<dbReference type="GO" id="GO:1990904">
    <property type="term" value="C:ribonucleoprotein complex"/>
    <property type="evidence" value="ECO:0007669"/>
    <property type="project" value="UniProtKB-KW"/>
</dbReference>
<dbReference type="NCBIfam" id="NF011118">
    <property type="entry name" value="PRK14548.1"/>
    <property type="match status" value="1"/>
</dbReference>
<keyword evidence="5" id="KW-0687">Ribonucleoprotein</keyword>
<dbReference type="Pfam" id="PF03939">
    <property type="entry name" value="Ribosomal_L23eN"/>
    <property type="match status" value="1"/>
</dbReference>
<sequence length="207" mass="23390">MVIAKKSKLTKKPVVGKKQAGPKSPKTAEDKSKPSKPVVEAEPEKAVQKHENAKDRRLKLRKIKERAEAFRKAHRAKNAIVKSKTKQKKGKVRTSVTFRRPHTLRLSRQPKYPRSLERPFAKVDEFSVIKHPIATELCMKKLESDNTLTFIVDSKATKRSVVKAILARYSVKVAKVTTLNIHGVKKAYVRLRAEVDAIEVANKIGIL</sequence>
<evidence type="ECO:0000256" key="5">
    <source>
        <dbReference type="ARBA" id="ARBA00023274"/>
    </source>
</evidence>
<organism evidence="8 9">
    <name type="scientific">Thelohanellus kitauei</name>
    <name type="common">Myxosporean</name>
    <dbReference type="NCBI Taxonomy" id="669202"/>
    <lineage>
        <taxon>Eukaryota</taxon>
        <taxon>Metazoa</taxon>
        <taxon>Cnidaria</taxon>
        <taxon>Myxozoa</taxon>
        <taxon>Myxosporea</taxon>
        <taxon>Bivalvulida</taxon>
        <taxon>Platysporina</taxon>
        <taxon>Myxobolidae</taxon>
        <taxon>Thelohanellus</taxon>
    </lineage>
</organism>
<keyword evidence="2" id="KW-0699">rRNA-binding</keyword>
<dbReference type="Proteomes" id="UP000031668">
    <property type="component" value="Unassembled WGS sequence"/>
</dbReference>
<dbReference type="PANTHER" id="PTHR11620">
    <property type="entry name" value="60S RIBOSOMAL PROTEIN L23A"/>
    <property type="match status" value="1"/>
</dbReference>
<dbReference type="Gene3D" id="3.30.70.330">
    <property type="match status" value="1"/>
</dbReference>
<evidence type="ECO:0000256" key="4">
    <source>
        <dbReference type="ARBA" id="ARBA00022980"/>
    </source>
</evidence>
<dbReference type="InterPro" id="IPR012678">
    <property type="entry name" value="Ribosomal_uL23/eL15/eS24_sf"/>
</dbReference>
<evidence type="ECO:0000313" key="9">
    <source>
        <dbReference type="Proteomes" id="UP000031668"/>
    </source>
</evidence>
<name>A0A0C2J037_THEKT</name>
<dbReference type="InterPro" id="IPR005633">
    <property type="entry name" value="Ribosomal_uL23_N"/>
</dbReference>
<feature type="domain" description="Large ribosomal subunit protein uL23 N-terminal" evidence="7">
    <location>
        <begin position="71"/>
        <end position="114"/>
    </location>
</feature>